<evidence type="ECO:0000256" key="3">
    <source>
        <dbReference type="ARBA" id="ARBA00022833"/>
    </source>
</evidence>
<evidence type="ECO:0000256" key="5">
    <source>
        <dbReference type="SAM" id="MobiDB-lite"/>
    </source>
</evidence>
<dbReference type="EMBL" id="KZ613817">
    <property type="protein sequence ID" value="PMD59334.1"/>
    <property type="molecule type" value="Genomic_DNA"/>
</dbReference>
<feature type="domain" description="RanBP2-type" evidence="6">
    <location>
        <begin position="212"/>
        <end position="241"/>
    </location>
</feature>
<accession>A0A2J6T8I5</accession>
<dbReference type="PROSITE" id="PS50199">
    <property type="entry name" value="ZF_RANBP2_2"/>
    <property type="match status" value="1"/>
</dbReference>
<dbReference type="STRING" id="1095630.A0A2J6T8I5"/>
<dbReference type="RefSeq" id="XP_024736238.1">
    <property type="nucleotide sequence ID" value="XM_024880479.1"/>
</dbReference>
<dbReference type="Gene3D" id="3.30.160.60">
    <property type="entry name" value="Classic Zinc Finger"/>
    <property type="match status" value="1"/>
</dbReference>
<keyword evidence="2 4" id="KW-0863">Zinc-finger</keyword>
<keyword evidence="1" id="KW-0479">Metal-binding</keyword>
<feature type="compositionally biased region" description="Basic and acidic residues" evidence="5">
    <location>
        <begin position="522"/>
        <end position="532"/>
    </location>
</feature>
<dbReference type="GO" id="GO:0008270">
    <property type="term" value="F:zinc ion binding"/>
    <property type="evidence" value="ECO:0007669"/>
    <property type="project" value="UniProtKB-KW"/>
</dbReference>
<feature type="region of interest" description="Disordered" evidence="5">
    <location>
        <begin position="332"/>
        <end position="398"/>
    </location>
</feature>
<feature type="region of interest" description="Disordered" evidence="5">
    <location>
        <begin position="515"/>
        <end position="550"/>
    </location>
</feature>
<dbReference type="InterPro" id="IPR001876">
    <property type="entry name" value="Znf_RanBP2"/>
</dbReference>
<dbReference type="PROSITE" id="PS01358">
    <property type="entry name" value="ZF_RANBP2_1"/>
    <property type="match status" value="1"/>
</dbReference>
<evidence type="ECO:0000256" key="4">
    <source>
        <dbReference type="PROSITE-ProRule" id="PRU00322"/>
    </source>
</evidence>
<feature type="compositionally biased region" description="Acidic residues" evidence="5">
    <location>
        <begin position="378"/>
        <end position="392"/>
    </location>
</feature>
<feature type="compositionally biased region" description="Polar residues" evidence="5">
    <location>
        <begin position="332"/>
        <end position="352"/>
    </location>
</feature>
<evidence type="ECO:0000313" key="7">
    <source>
        <dbReference type="EMBL" id="PMD59334.1"/>
    </source>
</evidence>
<sequence>MDYSTPRPPVYDMKYPPEYDPTSPLYEIPPEYVSASLPPQQQYGSSFGYSQPAESMRHTPTSLGWHQGSEFIKLYQFIVPKGKLPYFQLCDKWAPTYQTPPRVYLDEPKGYRKNQFPCQYPGTCREKVNVFGRPADLERHYKNAHVDEKDSFPCDYSRCARSQDPFTRKDHYRDHLKDFHKEDIGRARGSRDMDRQKWQRAQETWLAERAVSPKHWRCARCLVKNPVPRWECLSCKDPCEEDRRIRRERFTGGSASYLNRDQEYASSSLSYPTCTTCKGTYWFAELGAGNHIPCPTCQGSTVPSQDFGSFGETAWAGDMPIGGRRENTFSSQEVLDNPTTRNSKEPLSNANSGEKPRSGPPTTPNRSAAPPSCKPDVGEEEDPQGEKDEDAINPEVQRKEELRARLAKLNRNMGMQGMFGQEDQREQRFQLASLPSGLTQENRRTETGHAAVRVPDITADKTKESIGKEDVRKEYADAGVQVDIITDQTTGAPGRNMRGKNMQMRQFRFDITAEGSNATGHQKPDSRQESISHTKVVPIGDGPRPSAMSPEMVTEILGLISQVLDERDRRQDKRSFMGENHRS</sequence>
<proteinExistence type="predicted"/>
<evidence type="ECO:0000256" key="2">
    <source>
        <dbReference type="ARBA" id="ARBA00022771"/>
    </source>
</evidence>
<keyword evidence="8" id="KW-1185">Reference proteome</keyword>
<dbReference type="Proteomes" id="UP000235371">
    <property type="component" value="Unassembled WGS sequence"/>
</dbReference>
<gene>
    <name evidence="7" type="ORF">K444DRAFT_614122</name>
</gene>
<evidence type="ECO:0000256" key="1">
    <source>
        <dbReference type="ARBA" id="ARBA00022723"/>
    </source>
</evidence>
<dbReference type="OrthoDB" id="2687452at2759"/>
<dbReference type="GeneID" id="36588556"/>
<organism evidence="7 8">
    <name type="scientific">Hyaloscypha bicolor E</name>
    <dbReference type="NCBI Taxonomy" id="1095630"/>
    <lineage>
        <taxon>Eukaryota</taxon>
        <taxon>Fungi</taxon>
        <taxon>Dikarya</taxon>
        <taxon>Ascomycota</taxon>
        <taxon>Pezizomycotina</taxon>
        <taxon>Leotiomycetes</taxon>
        <taxon>Helotiales</taxon>
        <taxon>Hyaloscyphaceae</taxon>
        <taxon>Hyaloscypha</taxon>
        <taxon>Hyaloscypha bicolor</taxon>
    </lineage>
</organism>
<evidence type="ECO:0000259" key="6">
    <source>
        <dbReference type="PROSITE" id="PS50199"/>
    </source>
</evidence>
<dbReference type="AlphaFoldDB" id="A0A2J6T8I5"/>
<evidence type="ECO:0000313" key="8">
    <source>
        <dbReference type="Proteomes" id="UP000235371"/>
    </source>
</evidence>
<keyword evidence="3" id="KW-0862">Zinc</keyword>
<protein>
    <recommendedName>
        <fullName evidence="6">RanBP2-type domain-containing protein</fullName>
    </recommendedName>
</protein>
<dbReference type="InParanoid" id="A0A2J6T8I5"/>
<reference evidence="7 8" key="1">
    <citation type="submission" date="2016-04" db="EMBL/GenBank/DDBJ databases">
        <title>A degradative enzymes factory behind the ericoid mycorrhizal symbiosis.</title>
        <authorList>
            <consortium name="DOE Joint Genome Institute"/>
            <person name="Martino E."/>
            <person name="Morin E."/>
            <person name="Grelet G."/>
            <person name="Kuo A."/>
            <person name="Kohler A."/>
            <person name="Daghino S."/>
            <person name="Barry K."/>
            <person name="Choi C."/>
            <person name="Cichocki N."/>
            <person name="Clum A."/>
            <person name="Copeland A."/>
            <person name="Hainaut M."/>
            <person name="Haridas S."/>
            <person name="Labutti K."/>
            <person name="Lindquist E."/>
            <person name="Lipzen A."/>
            <person name="Khouja H.-R."/>
            <person name="Murat C."/>
            <person name="Ohm R."/>
            <person name="Olson A."/>
            <person name="Spatafora J."/>
            <person name="Veneault-Fourrey C."/>
            <person name="Henrissat B."/>
            <person name="Grigoriev I."/>
            <person name="Martin F."/>
            <person name="Perotto S."/>
        </authorList>
    </citation>
    <scope>NUCLEOTIDE SEQUENCE [LARGE SCALE GENOMIC DNA]</scope>
    <source>
        <strain evidence="7 8">E</strain>
    </source>
</reference>
<name>A0A2J6T8I5_9HELO</name>